<evidence type="ECO:0000313" key="1">
    <source>
        <dbReference type="EMBL" id="QWT30109.1"/>
    </source>
</evidence>
<dbReference type="EMBL" id="MW822145">
    <property type="protein sequence ID" value="QWT30109.1"/>
    <property type="molecule type" value="Genomic_DNA"/>
</dbReference>
<dbReference type="GeneID" id="77927814"/>
<accession>A0A8F2IWJ8</accession>
<evidence type="ECO:0000313" key="2">
    <source>
        <dbReference type="Proteomes" id="UP000683399"/>
    </source>
</evidence>
<gene>
    <name evidence="1" type="primary">247</name>
    <name evidence="1" type="ORF">SEA_TUNATARTARE_247</name>
</gene>
<dbReference type="Proteomes" id="UP000683399">
    <property type="component" value="Segment"/>
</dbReference>
<sequence length="60" mass="6613">MELKSFMVVLASGSAFQRVEVEAEGVQIFRSGDHFTEVVFVNPKGICGFNPKFVAAVYEV</sequence>
<proteinExistence type="predicted"/>
<dbReference type="KEGG" id="vg:77927814"/>
<reference evidence="1 2" key="1">
    <citation type="submission" date="2021-03" db="EMBL/GenBank/DDBJ databases">
        <authorList>
            <person name="Alqahtani R."/>
            <person name="Behailu E."/>
            <person name="Cappabianca D.W."/>
            <person name="Csanadi-Schwartz K.M."/>
            <person name="Dalal A.S."/>
            <person name="Fahim M.S."/>
            <person name="Franklin J.M."/>
            <person name="Gluckman M.H."/>
            <person name="Levine C.J."/>
            <person name="Martin N."/>
            <person name="Milza N."/>
            <person name="Najmabadi R."/>
            <person name="Newman A.M."/>
            <person name="Pajunar M."/>
            <person name="Qalawee I."/>
            <person name="Rizvi A."/>
            <person name="Samuel A."/>
            <person name="Smith A."/>
            <person name="Swann F.E."/>
            <person name="Sweeney P."/>
            <person name="Torres N.R."/>
            <person name="Ventrone L."/>
            <person name="Ventura L."/>
            <person name="Wroe M."/>
            <person name="Acquaye N.A."/>
            <person name="Agnes T.J."/>
            <person name="Ahmed A."/>
            <person name="Ahmed S."/>
            <person name="Amodu B.A."/>
            <person name="Arefeayne N.F."/>
            <person name="Asamoah-Frimpong E.A."/>
            <person name="Attaran A."/>
            <person name="Barragan J.M."/>
            <person name="Baumgarten L.N."/>
            <person name="Berhane B."/>
            <person name="Beyene A."/>
            <person name="Bhattarai B."/>
            <person name="Biondokin D.V."/>
            <person name="Boone B.K."/>
            <person name="Burney S.Z."/>
            <person name="Cayanan J.T."/>
            <person name="Cesta G."/>
            <person name="Chang J."/>
            <person name="Chavez J."/>
            <person name="Chorbajian C."/>
            <person name="Christian S."/>
            <person name="Corns J.R."/>
            <person name="Corns N.R."/>
            <person name="Cowan J.T."/>
            <person name="Coyne C."/>
            <person name="Dadzie B."/>
            <person name="Datu D.V."/>
            <person name="Deng B.C."/>
            <person name="Der L."/>
            <person name="Dickerson K."/>
            <person name="Dozier E."/>
            <person name="Egbunine A.O."/>
            <person name="Farooq M."/>
            <person name="Fonge A.E."/>
            <person name="Ghomsi-Nono M.P."/>
            <person name="Giampietro H."/>
            <person name="Gunnison R.P."/>
            <person name="Han S.H."/>
            <person name="Hennigan A.J."/>
            <person name="Hong A.N."/>
            <person name="Ijomor E.C."/>
            <person name="Jalali A."/>
            <person name="Jamil T.Z."/>
            <person name="Jenkins C.R."/>
            <person name="Joseph M.A."/>
            <person name="Jowanowitch O.J."/>
            <person name="Kang D."/>
            <person name="Khan A."/>
            <person name="Khan Z.K."/>
            <person name="Kiewe T."/>
            <person name="Kjerulf A.B."/>
            <person name="Kolosey V."/>
            <person name="Kurup M."/>
            <person name="Lee V.H."/>
            <person name="Llontop-Maldonado V."/>
            <person name="Long P."/>
            <person name="Lu N."/>
            <person name="Majekodunmi A."/>
            <person name="Malik H.W."/>
            <person name="Marcellino S.C."/>
            <person name="Martinez L.A."/>
            <person name="Meher F.N."/>
            <person name="Michelin M.A."/>
            <person name="Mitchell K.G."/>
            <person name="Mullens W.J."/>
            <person name="Nwakama C."/>
            <person name="Nwosu F.T."/>
            <person name="Oboh E.C."/>
            <person name="Odujinrin O."/>
            <person name="Ogunsan O."/>
            <person name="O'Neill K."/>
            <person name="Oxlaj J.A."/>
            <person name="Patel A.K."/>
            <person name="Patel B.R."/>
            <person name="Pham Q."/>
            <person name="Porter J."/>
            <person name="Portes J."/>
            <person name="Prokopenko A."/>
            <person name="Quraishi M."/>
            <person name="Qureshi M."/>
            <person name="Rivera A."/>
            <person name="Rubalsky V."/>
            <person name="Saikali Y."/>
            <person name="Saqaf K."/>
            <person name="Saroya S.R."/>
            <person name="Seas A."/>
            <person name="Shadrick R.E."/>
            <person name="Sharda N."/>
            <person name="Sigindere M.T."/>
            <person name="Simbi V.G."/>
            <person name="Thuzar C."/>
            <person name="Tran K."/>
            <person name="Tran V.D."/>
            <person name="Trang W."/>
            <person name="Vaishnav N."/>
            <person name="Vuong K."/>
            <person name="Walker C."/>
            <person name="Wallace S.A."/>
            <person name="Warfield J.C."/>
            <person name="Wikina T."/>
            <person name="Wobbeking F.T."/>
            <person name="Worrent L.D."/>
            <person name="Yan T."/>
            <person name="Zehra A."/>
            <person name="Avazpour P."/>
            <person name="Kim F.M."/>
            <person name="Mason K."/>
            <person name="Nguyen D.A."/>
            <person name="Pettit S.M."/>
            <person name="Zhou O.J."/>
            <person name="Brissett D.L."/>
            <person name="Gualtieri C."/>
            <person name="Hufford T.M."/>
            <person name="Ko J.M."/>
            <person name="Novak J.K."/>
            <person name="Smith Z.M."/>
            <person name="Mayer-Bacon C."/>
            <person name="Erill I."/>
            <person name="Caruso S.M."/>
            <person name="Garlena R.A."/>
            <person name="Russell D.A."/>
            <person name="Pope W.H."/>
            <person name="Jacobs-Sera D."/>
            <person name="Hatfull G.F."/>
        </authorList>
    </citation>
    <scope>NUCLEOTIDE SEQUENCE [LARGE SCALE GENOMIC DNA]</scope>
</reference>
<dbReference type="RefSeq" id="YP_010652066.1">
    <property type="nucleotide sequence ID" value="NC_070784.1"/>
</dbReference>
<protein>
    <submittedName>
        <fullName evidence="1">Uncharacterized protein</fullName>
    </submittedName>
</protein>
<organism evidence="1 2">
    <name type="scientific">Streptomyces phage TunaTartare</name>
    <dbReference type="NCBI Taxonomy" id="2848887"/>
    <lineage>
        <taxon>Viruses</taxon>
        <taxon>Duplodnaviria</taxon>
        <taxon>Heunggongvirae</taxon>
        <taxon>Uroviricota</taxon>
        <taxon>Caudoviricetes</taxon>
        <taxon>Stanwilliamsviridae</taxon>
        <taxon>Loccivirinae</taxon>
        <taxon>Faustvirus</taxon>
        <taxon>Faustvirus tunatartare</taxon>
    </lineage>
</organism>
<keyword evidence="2" id="KW-1185">Reference proteome</keyword>
<name>A0A8F2IWJ8_9CAUD</name>